<evidence type="ECO:0008006" key="6">
    <source>
        <dbReference type="Google" id="ProtNLM"/>
    </source>
</evidence>
<evidence type="ECO:0000313" key="5">
    <source>
        <dbReference type="Proteomes" id="UP000018208"/>
    </source>
</evidence>
<dbReference type="Pfam" id="PF03227">
    <property type="entry name" value="GILT"/>
    <property type="match status" value="1"/>
</dbReference>
<sequence>MLALILQDTLSCLQEVYIATNGDQWITNLNWTTTTDYCDFYGVTCEDNKIQIKRFELVMNNLNGVLPDCLQDVDIYEYYLPGNNILGPLPNVSDYTQRLDLRINNISSLPKNWCHTTRNGIYISQNSNLNGKTVDSCVFNTFSVDFEALNITSSGQVEFNGVGFIVSGNHLENLEVNFTNIEKCQVLRALNSGVKSINIINLSIAEKMTELKIGNTKIQITGKYPVWALSIDVSNAIDERVFNFKNLHKNITMYAAKNSKKCGMVPSVQEYEAYIKTNKNILLDLSENNFFCRNDAEHIFDCQFAVIKSGKRKNNSTVELSFELENEVSIEIIFSDIKVAANINGEVQVFEINTAVQNNNSYTLEISISDTVSFTKLHENFAILYDNIQISTGDLTLPQQISDALNIKSDKKFTEISHSFWQFKKQPKAFTFGITAMSHCPDYSTFIRYSVIPFQKQYPEIFKHFSYQYIAMSSPYYNEYLNATSMHGQVEVFDDSVLLCANQVLDDQIYLTFTECFVTNSYHIQDCMDLVLSGSEKNEILMCTSDESYKLINEQFDLNDKILNSRNCPTMYIGLNDFSQFDVSQNSLPKPFEIRDFICDFISKNVKDKVPECE</sequence>
<evidence type="ECO:0000256" key="2">
    <source>
        <dbReference type="ARBA" id="ARBA00023180"/>
    </source>
</evidence>
<dbReference type="GO" id="GO:0016671">
    <property type="term" value="F:oxidoreductase activity, acting on a sulfur group of donors, disulfide as acceptor"/>
    <property type="evidence" value="ECO:0007669"/>
    <property type="project" value="InterPro"/>
</dbReference>
<comment type="similarity">
    <text evidence="1">Belongs to the GILT family.</text>
</comment>
<protein>
    <recommendedName>
        <fullName evidence="6">Leucine rich repeat-containing protein</fullName>
    </recommendedName>
</protein>
<keyword evidence="2" id="KW-0325">Glycoprotein</keyword>
<dbReference type="Gene3D" id="3.80.10.10">
    <property type="entry name" value="Ribonuclease Inhibitor"/>
    <property type="match status" value="1"/>
</dbReference>
<dbReference type="AlphaFoldDB" id="V6LBJ6"/>
<reference evidence="4" key="2">
    <citation type="submission" date="2020-12" db="EMBL/GenBank/DDBJ databases">
        <title>New Spironucleus salmonicida genome in near-complete chromosomes.</title>
        <authorList>
            <person name="Xu F."/>
            <person name="Kurt Z."/>
            <person name="Jimenez-Gonzalez A."/>
            <person name="Astvaldsson A."/>
            <person name="Andersson J.O."/>
            <person name="Svard S.G."/>
        </authorList>
    </citation>
    <scope>NUCLEOTIDE SEQUENCE</scope>
    <source>
        <strain evidence="4">ATCC 50377</strain>
    </source>
</reference>
<evidence type="ECO:0000313" key="4">
    <source>
        <dbReference type="EMBL" id="KAH0573215.1"/>
    </source>
</evidence>
<reference evidence="3 4" key="1">
    <citation type="journal article" date="2014" name="PLoS Genet.">
        <title>The Genome of Spironucleus salmonicida Highlights a Fish Pathogen Adapted to Fluctuating Environments.</title>
        <authorList>
            <person name="Xu F."/>
            <person name="Jerlstrom-Hultqvist J."/>
            <person name="Einarsson E."/>
            <person name="Astvaldsson A."/>
            <person name="Svard S.G."/>
            <person name="Andersson J.O."/>
        </authorList>
    </citation>
    <scope>NUCLEOTIDE SEQUENCE</scope>
    <source>
        <strain evidence="4">ATCC 50377</strain>
    </source>
</reference>
<dbReference type="InterPro" id="IPR004911">
    <property type="entry name" value="Interferon-induced_GILT"/>
</dbReference>
<name>V6LBJ6_9EUKA</name>
<gene>
    <name evidence="3" type="ORF">SS50377_18620</name>
    <name evidence="4" type="ORF">SS50377_25335</name>
</gene>
<accession>V6LBJ6</accession>
<dbReference type="OrthoDB" id="10252453at2759"/>
<dbReference type="EMBL" id="AUWU02000005">
    <property type="protein sequence ID" value="KAH0573215.1"/>
    <property type="molecule type" value="Genomic_DNA"/>
</dbReference>
<dbReference type="EMBL" id="KI546167">
    <property type="protein sequence ID" value="EST41787.1"/>
    <property type="molecule type" value="Genomic_DNA"/>
</dbReference>
<proteinExistence type="inferred from homology"/>
<organism evidence="3">
    <name type="scientific">Spironucleus salmonicida</name>
    <dbReference type="NCBI Taxonomy" id="348837"/>
    <lineage>
        <taxon>Eukaryota</taxon>
        <taxon>Metamonada</taxon>
        <taxon>Diplomonadida</taxon>
        <taxon>Hexamitidae</taxon>
        <taxon>Hexamitinae</taxon>
        <taxon>Spironucleus</taxon>
    </lineage>
</organism>
<evidence type="ECO:0000256" key="1">
    <source>
        <dbReference type="ARBA" id="ARBA00005679"/>
    </source>
</evidence>
<dbReference type="Proteomes" id="UP000018208">
    <property type="component" value="Unassembled WGS sequence"/>
</dbReference>
<keyword evidence="5" id="KW-1185">Reference proteome</keyword>
<dbReference type="VEuPathDB" id="GiardiaDB:SS50377_25335"/>
<evidence type="ECO:0000313" key="3">
    <source>
        <dbReference type="EMBL" id="EST41787.1"/>
    </source>
</evidence>
<dbReference type="InterPro" id="IPR032675">
    <property type="entry name" value="LRR_dom_sf"/>
</dbReference>